<dbReference type="NCBIfam" id="TIGR01543">
    <property type="entry name" value="proheadase_HK97"/>
    <property type="match status" value="1"/>
</dbReference>
<evidence type="ECO:0000313" key="6">
    <source>
        <dbReference type="Proteomes" id="UP001229409"/>
    </source>
</evidence>
<dbReference type="AlphaFoldDB" id="A0AAP4A420"/>
<dbReference type="InterPro" id="IPR006433">
    <property type="entry name" value="Prohead_protease"/>
</dbReference>
<reference evidence="5" key="1">
    <citation type="submission" date="2023-04" db="EMBL/GenBank/DDBJ databases">
        <title>Uncovering the Secrets of Slow-Growing Bacteria in Tropical Savanna Soil through Cultivation and Genomic Analysis.</title>
        <authorList>
            <person name="Goncalves O.S."/>
            <person name="Santana M.F."/>
        </authorList>
    </citation>
    <scope>NUCLEOTIDE SEQUENCE</scope>
    <source>
        <strain evidence="5">ANTI</strain>
    </source>
</reference>
<dbReference type="EMBL" id="JARVWT010000016">
    <property type="protein sequence ID" value="MDH2334276.1"/>
    <property type="molecule type" value="Genomic_DNA"/>
</dbReference>
<evidence type="ECO:0000259" key="4">
    <source>
        <dbReference type="Pfam" id="PF04586"/>
    </source>
</evidence>
<gene>
    <name evidence="5" type="ORF">QDS18_25720</name>
</gene>
<protein>
    <submittedName>
        <fullName evidence="5">HK97 family phage prohead protease</fullName>
    </submittedName>
</protein>
<name>A0AAP4A420_PAEPO</name>
<dbReference type="RefSeq" id="WP_279836168.1">
    <property type="nucleotide sequence ID" value="NZ_JARVWT010000016.1"/>
</dbReference>
<evidence type="ECO:0000256" key="3">
    <source>
        <dbReference type="ARBA" id="ARBA00022801"/>
    </source>
</evidence>
<dbReference type="GO" id="GO:0006508">
    <property type="term" value="P:proteolysis"/>
    <property type="evidence" value="ECO:0007669"/>
    <property type="project" value="UniProtKB-KW"/>
</dbReference>
<dbReference type="Proteomes" id="UP001229409">
    <property type="component" value="Unassembled WGS sequence"/>
</dbReference>
<accession>A0AAP4A420</accession>
<evidence type="ECO:0000256" key="2">
    <source>
        <dbReference type="ARBA" id="ARBA00022670"/>
    </source>
</evidence>
<feature type="domain" description="Prohead serine protease" evidence="4">
    <location>
        <begin position="2"/>
        <end position="166"/>
    </location>
</feature>
<evidence type="ECO:0000313" key="5">
    <source>
        <dbReference type="EMBL" id="MDH2334276.1"/>
    </source>
</evidence>
<dbReference type="Pfam" id="PF04586">
    <property type="entry name" value="Peptidase_S78"/>
    <property type="match status" value="1"/>
</dbReference>
<keyword evidence="1" id="KW-1188">Viral release from host cell</keyword>
<proteinExistence type="predicted"/>
<sequence>MEVRTEGENNSQRIVGYGLRFNVWSQDLGGFIEQIDPGSLDEADMTDVRCLIDHETGKILGRTTSGTLALTVDEFGLRYDVDPPDTSYADDLIKVMKRGDINQSSFGFRVDYENDGDEWVYDSNTGIYKRTIRKIKRIFDVSVVTYPAYTQAESLVSNRSQESYEHELRLMKETEILKIKLDLLGL</sequence>
<organism evidence="5 6">
    <name type="scientific">Paenibacillus polymyxa</name>
    <name type="common">Bacillus polymyxa</name>
    <dbReference type="NCBI Taxonomy" id="1406"/>
    <lineage>
        <taxon>Bacteria</taxon>
        <taxon>Bacillati</taxon>
        <taxon>Bacillota</taxon>
        <taxon>Bacilli</taxon>
        <taxon>Bacillales</taxon>
        <taxon>Paenibacillaceae</taxon>
        <taxon>Paenibacillus</taxon>
    </lineage>
</organism>
<dbReference type="GO" id="GO:0008233">
    <property type="term" value="F:peptidase activity"/>
    <property type="evidence" value="ECO:0007669"/>
    <property type="project" value="UniProtKB-KW"/>
</dbReference>
<dbReference type="InterPro" id="IPR054613">
    <property type="entry name" value="Peptidase_S78_dom"/>
</dbReference>
<keyword evidence="3" id="KW-0378">Hydrolase</keyword>
<comment type="caution">
    <text evidence="5">The sequence shown here is derived from an EMBL/GenBank/DDBJ whole genome shotgun (WGS) entry which is preliminary data.</text>
</comment>
<keyword evidence="2 5" id="KW-0645">Protease</keyword>
<evidence type="ECO:0000256" key="1">
    <source>
        <dbReference type="ARBA" id="ARBA00022612"/>
    </source>
</evidence>